<feature type="domain" description="ABC transporter" evidence="5">
    <location>
        <begin position="4"/>
        <end position="230"/>
    </location>
</feature>
<comment type="similarity">
    <text evidence="1">Belongs to the ABC transporter superfamily.</text>
</comment>
<dbReference type="Pfam" id="PF00005">
    <property type="entry name" value="ABC_tran"/>
    <property type="match status" value="1"/>
</dbReference>
<accession>A0ABU8U7U5</accession>
<dbReference type="SMART" id="SM00382">
    <property type="entry name" value="AAA"/>
    <property type="match status" value="1"/>
</dbReference>
<dbReference type="InterPro" id="IPR027417">
    <property type="entry name" value="P-loop_NTPase"/>
</dbReference>
<dbReference type="SUPFAM" id="SSF52540">
    <property type="entry name" value="P-loop containing nucleoside triphosphate hydrolases"/>
    <property type="match status" value="1"/>
</dbReference>
<dbReference type="InterPro" id="IPR017871">
    <property type="entry name" value="ABC_transporter-like_CS"/>
</dbReference>
<keyword evidence="3" id="KW-0547">Nucleotide-binding</keyword>
<organism evidence="6 7">
    <name type="scientific">Streptomyces caledonius</name>
    <dbReference type="NCBI Taxonomy" id="3134107"/>
    <lineage>
        <taxon>Bacteria</taxon>
        <taxon>Bacillati</taxon>
        <taxon>Actinomycetota</taxon>
        <taxon>Actinomycetes</taxon>
        <taxon>Kitasatosporales</taxon>
        <taxon>Streptomycetaceae</taxon>
        <taxon>Streptomyces</taxon>
    </lineage>
</organism>
<evidence type="ECO:0000256" key="1">
    <source>
        <dbReference type="ARBA" id="ARBA00005417"/>
    </source>
</evidence>
<name>A0ABU8U7U5_9ACTN</name>
<evidence type="ECO:0000313" key="7">
    <source>
        <dbReference type="Proteomes" id="UP001382904"/>
    </source>
</evidence>
<evidence type="ECO:0000256" key="4">
    <source>
        <dbReference type="ARBA" id="ARBA00022840"/>
    </source>
</evidence>
<evidence type="ECO:0000256" key="2">
    <source>
        <dbReference type="ARBA" id="ARBA00022448"/>
    </source>
</evidence>
<protein>
    <submittedName>
        <fullName evidence="6">ABC transporter ATP-binding protein</fullName>
    </submittedName>
</protein>
<proteinExistence type="inferred from homology"/>
<evidence type="ECO:0000256" key="3">
    <source>
        <dbReference type="ARBA" id="ARBA00022741"/>
    </source>
</evidence>
<dbReference type="InterPro" id="IPR003593">
    <property type="entry name" value="AAA+_ATPase"/>
</dbReference>
<evidence type="ECO:0000259" key="5">
    <source>
        <dbReference type="PROSITE" id="PS50893"/>
    </source>
</evidence>
<dbReference type="PANTHER" id="PTHR43335">
    <property type="entry name" value="ABC TRANSPORTER, ATP-BINDING PROTEIN"/>
    <property type="match status" value="1"/>
</dbReference>
<comment type="caution">
    <text evidence="6">The sequence shown here is derived from an EMBL/GenBank/DDBJ whole genome shotgun (WGS) entry which is preliminary data.</text>
</comment>
<reference evidence="6 7" key="1">
    <citation type="submission" date="2024-03" db="EMBL/GenBank/DDBJ databases">
        <title>Novel Streptomyces species of biotechnological and ecological value are a feature of Machair soil.</title>
        <authorList>
            <person name="Prole J.R."/>
            <person name="Goodfellow M."/>
            <person name="Allenby N."/>
            <person name="Ward A.C."/>
        </authorList>
    </citation>
    <scope>NUCLEOTIDE SEQUENCE [LARGE SCALE GENOMIC DNA]</scope>
    <source>
        <strain evidence="6 7">MS1.HAVA.3</strain>
    </source>
</reference>
<dbReference type="EMBL" id="JBBKAM010000002">
    <property type="protein sequence ID" value="MEJ8643950.1"/>
    <property type="molecule type" value="Genomic_DNA"/>
</dbReference>
<dbReference type="PROSITE" id="PS00211">
    <property type="entry name" value="ABC_TRANSPORTER_1"/>
    <property type="match status" value="1"/>
</dbReference>
<dbReference type="PROSITE" id="PS50893">
    <property type="entry name" value="ABC_TRANSPORTER_2"/>
    <property type="match status" value="1"/>
</dbReference>
<sequence>MSVLSCHEVTKSFRKHSVLEGVHLSLEAGEIVGLLGLNGAGKTTLMRVITGLSTPDSGEVRLFGEPLPMRPRQLDRLGAALDAPAFHRWSTGRAMLRTLLDTAGLPDGGRIARTLNRVGLTGAADRRLGTYSQGMRQRLAIAAALLKQPDLLILDEPTNGLDPEGLRMVRRIVAEEAARGAAVLVSSHQLDEIQRICHRVIMLAQGRVVAAGTLDALGYDPESGPAAFEDWFFGLVGNGGRQ</sequence>
<evidence type="ECO:0000313" key="6">
    <source>
        <dbReference type="EMBL" id="MEJ8643950.1"/>
    </source>
</evidence>
<dbReference type="PANTHER" id="PTHR43335:SF4">
    <property type="entry name" value="ABC TRANSPORTER, ATP-BINDING PROTEIN"/>
    <property type="match status" value="1"/>
</dbReference>
<gene>
    <name evidence="6" type="ORF">WKI68_26410</name>
</gene>
<dbReference type="InterPro" id="IPR003439">
    <property type="entry name" value="ABC_transporter-like_ATP-bd"/>
</dbReference>
<dbReference type="Gene3D" id="3.40.50.300">
    <property type="entry name" value="P-loop containing nucleotide triphosphate hydrolases"/>
    <property type="match status" value="1"/>
</dbReference>
<dbReference type="Proteomes" id="UP001382904">
    <property type="component" value="Unassembled WGS sequence"/>
</dbReference>
<keyword evidence="2" id="KW-0813">Transport</keyword>
<keyword evidence="4 6" id="KW-0067">ATP-binding</keyword>
<keyword evidence="7" id="KW-1185">Reference proteome</keyword>
<dbReference type="GO" id="GO:0005524">
    <property type="term" value="F:ATP binding"/>
    <property type="evidence" value="ECO:0007669"/>
    <property type="project" value="UniProtKB-KW"/>
</dbReference>